<feature type="transmembrane region" description="Helical" evidence="6">
    <location>
        <begin position="223"/>
        <end position="244"/>
    </location>
</feature>
<dbReference type="PANTHER" id="PTHR30249:SF0">
    <property type="entry name" value="PLASTIDAL GLYCOLATE_GLYCERATE TRANSLOCATOR 1, CHLOROPLASTIC"/>
    <property type="match status" value="1"/>
</dbReference>
<dbReference type="OrthoDB" id="2502820at2759"/>
<keyword evidence="7" id="KW-0732">Signal</keyword>
<proteinExistence type="predicted"/>
<dbReference type="AlphaFoldDB" id="A0A8J5XKA0"/>
<feature type="transmembrane region" description="Helical" evidence="6">
    <location>
        <begin position="368"/>
        <end position="393"/>
    </location>
</feature>
<feature type="chain" id="PRO_5035145156" description="Plastidal glycolate/glycerate translocator 1, chloroplastic" evidence="7">
    <location>
        <begin position="20"/>
        <end position="514"/>
    </location>
</feature>
<keyword evidence="5 6" id="KW-0472">Membrane</keyword>
<evidence type="ECO:0000256" key="2">
    <source>
        <dbReference type="ARBA" id="ARBA00022475"/>
    </source>
</evidence>
<sequence>MKAIVGLALAACFLAQASGAAAAAGARLGAVRPRAAPLRPRLARAASLAASGAAAAAGGARGSADDDARLAQTVDELKDARRTVGSVLLLGALNAGLARALGALGLASFPPSLLGMALVFGALSVAERASADVEAAVVGALRPGVTWLTRWMPVFFAPALVSLPLALAPLPAAELARLPVILVCGYLLTLIATAKAVGALPPGEAAPAAPAAPAPPRRFTRPFVVPLLTGTWLTTGAAIALFCVCGAPPAAASRLVQAHCLALLCCAYAAAEKLPANVRGVAHPTLLAAAATWAALRLGAGALACPAAPAADAAAAASAAAGAASARLITAFNARVGGGGGALLGMLPLTVLGFGLQLHDRRAQLRAAAPRIGAAVAVGGVTGVVCTALGARALGLSAPLARALVTRTITAPLAQLAAGELGASASLAVAATVLSGVMGANFGRKLLKALGVVDPVVVGLAMGTSAHGLGTAALADWPEALAFSALALALNGLVIAALLVSPAGAALARALLGA</sequence>
<protein>
    <recommendedName>
        <fullName evidence="10">Plastidal glycolate/glycerate translocator 1, chloroplastic</fullName>
    </recommendedName>
</protein>
<keyword evidence="3 6" id="KW-0812">Transmembrane</keyword>
<dbReference type="Pfam" id="PF03788">
    <property type="entry name" value="LrgA"/>
    <property type="match status" value="1"/>
</dbReference>
<evidence type="ECO:0000256" key="1">
    <source>
        <dbReference type="ARBA" id="ARBA00004651"/>
    </source>
</evidence>
<dbReference type="EMBL" id="JAGTXO010000009">
    <property type="protein sequence ID" value="KAG8465987.1"/>
    <property type="molecule type" value="Genomic_DNA"/>
</dbReference>
<name>A0A8J5XKA0_DIALT</name>
<feature type="transmembrane region" description="Helical" evidence="6">
    <location>
        <begin position="336"/>
        <end position="356"/>
    </location>
</feature>
<evidence type="ECO:0000256" key="4">
    <source>
        <dbReference type="ARBA" id="ARBA00022989"/>
    </source>
</evidence>
<evidence type="ECO:0000313" key="8">
    <source>
        <dbReference type="EMBL" id="KAG8465987.1"/>
    </source>
</evidence>
<feature type="signal peptide" evidence="7">
    <location>
        <begin position="1"/>
        <end position="19"/>
    </location>
</feature>
<evidence type="ECO:0000256" key="7">
    <source>
        <dbReference type="SAM" id="SignalP"/>
    </source>
</evidence>
<feature type="transmembrane region" description="Helical" evidence="6">
    <location>
        <begin position="151"/>
        <end position="168"/>
    </location>
</feature>
<feature type="transmembrane region" description="Helical" evidence="6">
    <location>
        <begin position="180"/>
        <end position="203"/>
    </location>
</feature>
<keyword evidence="2" id="KW-1003">Cell membrane</keyword>
<dbReference type="Pfam" id="PF04172">
    <property type="entry name" value="LrgB"/>
    <property type="match status" value="1"/>
</dbReference>
<feature type="transmembrane region" description="Helical" evidence="6">
    <location>
        <begin position="413"/>
        <end position="434"/>
    </location>
</feature>
<evidence type="ECO:0000256" key="5">
    <source>
        <dbReference type="ARBA" id="ARBA00023136"/>
    </source>
</evidence>
<dbReference type="Proteomes" id="UP000751190">
    <property type="component" value="Unassembled WGS sequence"/>
</dbReference>
<dbReference type="OMA" id="MGKPSPF"/>
<gene>
    <name evidence="8" type="ORF">KFE25_005557</name>
</gene>
<evidence type="ECO:0000256" key="6">
    <source>
        <dbReference type="SAM" id="Phobius"/>
    </source>
</evidence>
<evidence type="ECO:0008006" key="10">
    <source>
        <dbReference type="Google" id="ProtNLM"/>
    </source>
</evidence>
<comment type="caution">
    <text evidence="8">The sequence shown here is derived from an EMBL/GenBank/DDBJ whole genome shotgun (WGS) entry which is preliminary data.</text>
</comment>
<dbReference type="GO" id="GO:0005886">
    <property type="term" value="C:plasma membrane"/>
    <property type="evidence" value="ECO:0007669"/>
    <property type="project" value="UniProtKB-SubCell"/>
</dbReference>
<comment type="subcellular location">
    <subcellularLocation>
        <location evidence="1">Cell membrane</location>
        <topology evidence="1">Multi-pass membrane protein</topology>
    </subcellularLocation>
</comment>
<evidence type="ECO:0000313" key="9">
    <source>
        <dbReference type="Proteomes" id="UP000751190"/>
    </source>
</evidence>
<reference evidence="8" key="1">
    <citation type="submission" date="2021-05" db="EMBL/GenBank/DDBJ databases">
        <title>The genome of the haptophyte Pavlova lutheri (Diacronema luteri, Pavlovales) - a model for lipid biosynthesis in eukaryotic algae.</title>
        <authorList>
            <person name="Hulatt C.J."/>
            <person name="Posewitz M.C."/>
        </authorList>
    </citation>
    <scope>NUCLEOTIDE SEQUENCE</scope>
    <source>
        <strain evidence="8">NIVA-4/92</strain>
    </source>
</reference>
<organism evidence="8 9">
    <name type="scientific">Diacronema lutheri</name>
    <name type="common">Unicellular marine alga</name>
    <name type="synonym">Monochrysis lutheri</name>
    <dbReference type="NCBI Taxonomy" id="2081491"/>
    <lineage>
        <taxon>Eukaryota</taxon>
        <taxon>Haptista</taxon>
        <taxon>Haptophyta</taxon>
        <taxon>Pavlovophyceae</taxon>
        <taxon>Pavlovales</taxon>
        <taxon>Pavlovaceae</taxon>
        <taxon>Diacronema</taxon>
    </lineage>
</organism>
<accession>A0A8J5XKA0</accession>
<dbReference type="InterPro" id="IPR005538">
    <property type="entry name" value="LrgA/CidA"/>
</dbReference>
<dbReference type="InterPro" id="IPR007300">
    <property type="entry name" value="CidB/LrgB"/>
</dbReference>
<keyword evidence="9" id="KW-1185">Reference proteome</keyword>
<feature type="transmembrane region" description="Helical" evidence="6">
    <location>
        <begin position="87"/>
        <end position="106"/>
    </location>
</feature>
<evidence type="ECO:0000256" key="3">
    <source>
        <dbReference type="ARBA" id="ARBA00022692"/>
    </source>
</evidence>
<keyword evidence="4 6" id="KW-1133">Transmembrane helix</keyword>
<dbReference type="PANTHER" id="PTHR30249">
    <property type="entry name" value="PUTATIVE SEROTONIN TRANSPORTER"/>
    <property type="match status" value="1"/>
</dbReference>
<feature type="transmembrane region" description="Helical" evidence="6">
    <location>
        <begin position="481"/>
        <end position="508"/>
    </location>
</feature>
<feature type="transmembrane region" description="Helical" evidence="6">
    <location>
        <begin position="446"/>
        <end position="469"/>
    </location>
</feature>